<organism evidence="4 5">
    <name type="scientific">Termitidicoccus mucosus</name>
    <dbReference type="NCBI Taxonomy" id="1184151"/>
    <lineage>
        <taxon>Bacteria</taxon>
        <taxon>Pseudomonadati</taxon>
        <taxon>Verrucomicrobiota</taxon>
        <taxon>Opitutia</taxon>
        <taxon>Opitutales</taxon>
        <taxon>Opitutaceae</taxon>
        <taxon>Termitidicoccus</taxon>
    </lineage>
</organism>
<proteinExistence type="predicted"/>
<dbReference type="Proteomes" id="UP000078486">
    <property type="component" value="Unassembled WGS sequence"/>
</dbReference>
<keyword evidence="2" id="KW-0812">Transmembrane</keyword>
<dbReference type="STRING" id="1184151.AW736_24100"/>
<dbReference type="CDD" id="cd10150">
    <property type="entry name" value="CobN_like"/>
    <property type="match status" value="1"/>
</dbReference>
<dbReference type="InterPro" id="IPR003672">
    <property type="entry name" value="CobN/Mg_chltase"/>
</dbReference>
<keyword evidence="2" id="KW-0472">Membrane</keyword>
<feature type="transmembrane region" description="Helical" evidence="2">
    <location>
        <begin position="1313"/>
        <end position="1330"/>
    </location>
</feature>
<feature type="compositionally biased region" description="Low complexity" evidence="1">
    <location>
        <begin position="1252"/>
        <end position="1276"/>
    </location>
</feature>
<dbReference type="Pfam" id="PF02514">
    <property type="entry name" value="CobN-Mg_chel"/>
    <property type="match status" value="1"/>
</dbReference>
<feature type="domain" description="CobN/magnesium chelatase" evidence="3">
    <location>
        <begin position="115"/>
        <end position="1190"/>
    </location>
</feature>
<name>A0A178IBI6_9BACT</name>
<keyword evidence="2" id="KW-1133">Transmembrane helix</keyword>
<accession>A0A178IBI6</accession>
<feature type="region of interest" description="Disordered" evidence="1">
    <location>
        <begin position="1252"/>
        <end position="1286"/>
    </location>
</feature>
<evidence type="ECO:0000313" key="5">
    <source>
        <dbReference type="Proteomes" id="UP000078486"/>
    </source>
</evidence>
<dbReference type="PANTHER" id="PTHR44119:SF4">
    <property type="entry name" value="AEROBIC COBALTOCHELATASE SUBUNIT COBN"/>
    <property type="match status" value="1"/>
</dbReference>
<comment type="caution">
    <text evidence="4">The sequence shown here is derived from an EMBL/GenBank/DDBJ whole genome shotgun (WGS) entry which is preliminary data.</text>
</comment>
<keyword evidence="5" id="KW-1185">Reference proteome</keyword>
<dbReference type="EMBL" id="LRRQ01000175">
    <property type="protein sequence ID" value="OAM87340.1"/>
    <property type="molecule type" value="Genomic_DNA"/>
</dbReference>
<sequence length="1335" mass="143831">MCLLLHSLLSAEPVRLAFVYAGGESTGPDTIRRATASLAPEVELSLFAPGSGGDALTPDVDLGSFDLIFIDGSDEGEENLARFVAARDRTRVVVVNPTAKLTGNVSLAEHPWLETYWANASQDNYRGLVRYLVRRVLDRPLPGGEAPAPIVYPPVAFYHPDAPAFFSTLDDALAWYGRRQGEPGAHVFDPAKLTIGIYFHMATYRSGNHAQVDALVRAIEKRGHNVLALMRRGNPDFTTLLMRGGRPVIDVLLTMGESFISDQNEEERLAPLRQMNVPILGALTQYRLTERQFAEAPSAIHPGLTPFVIYAERAGGIEPMVVAGKNDASGLDRRSVPFPAQIEWRADRAVAWARLHRAANAEKRIVFTYWSEGGGKANVGGDPDDFLDVPASLVSLLREMRARGYDTGPDAMPDRDGLVARMSRETSNVGNWAPGELAARVKNAEVALLPEALYRSWFDELPAARRAEIVEMWGPPPGDIMVHTDDNGNRFLVLPKIQLGNILIAPHPDWGYLQSNRALMSAGALPPHHQYLAFFLWLQREWKADAWVSLFSNIVLQPGKAADDHIGILLGNLPHIHPERLGANGSIGNKRKAMAQTVSWYNIVTPADAGLPLTELKAQLARYEEQPDPGLRAQAESVIRKEIVRNGLDRALAPLDITAAPFGKLIEALNRYLADLERAHAPHGTRVLGEIPSGPALSDMVTAMLGHNFLDTLARPAGAAPTSGETARSLVSAVVADGTAPAEALAAHGCAVTPEAEAQLRLAVDYAGRLREAPRELASLLAALEGSYIDPGPMDEPIRRPDSVPPGRSLYNFDQSAVPTPEAEAIGVKQAEALIAAHREKHGGAYPTKLAFVLWSAEIAKNNGVTEAQILHLLGTRAVRNERGQVTGVELIPREELGRPRVDVLATTSGAYRDGYPDKIDLIAAAVRLAAASPEADNPVSLATDTTEKKLKVLGTDPARANALALARVFSPAPNAYSPSIQFLAKSGDQRGDEARMADLYTRRLSHAYGGGLYGEPARAAFEQNVGAIDAATLSRTSNVNGLLDHPMSAGFLGGLNLAAKAVTGRDVDLYVSNLRDARDTSIEPASRALQTELRARYFNPKWLNEMKAHGYDGARTMMFMTDHLDLWDSTATQTVGTADWAEVKAVYVDDKLGLDLDAFFERYNPHAQQVLLSNLLGAAKRGHWNASAADLAQVARRLAQSAIDHGAVCEAGVCRNQALTEFIGQSLTGAPDAAELVKNYQAALDHVTGRAPAAPAPATAPSAAAPTPTAAAPATPGSPPPEGTVSVQGRVLEEVSRTPIASDVGMTASHRTLWLTAITALCLLLFGWFRRPAN</sequence>
<dbReference type="PANTHER" id="PTHR44119">
    <property type="entry name" value="MAGNESIUM-CHELATASE SUBUNIT CHLH, CHLOROPLASTIC"/>
    <property type="match status" value="1"/>
</dbReference>
<gene>
    <name evidence="4" type="ORF">AW736_24100</name>
</gene>
<evidence type="ECO:0000259" key="3">
    <source>
        <dbReference type="Pfam" id="PF02514"/>
    </source>
</evidence>
<evidence type="ECO:0000256" key="2">
    <source>
        <dbReference type="SAM" id="Phobius"/>
    </source>
</evidence>
<evidence type="ECO:0000313" key="4">
    <source>
        <dbReference type="EMBL" id="OAM87340.1"/>
    </source>
</evidence>
<evidence type="ECO:0000256" key="1">
    <source>
        <dbReference type="SAM" id="MobiDB-lite"/>
    </source>
</evidence>
<protein>
    <recommendedName>
        <fullName evidence="3">CobN/magnesium chelatase domain-containing protein</fullName>
    </recommendedName>
</protein>
<reference evidence="4 5" key="1">
    <citation type="submission" date="2016-01" db="EMBL/GenBank/DDBJ databases">
        <title>High potential of lignocellulose degradation of a new Verrucomicrobia species.</title>
        <authorList>
            <person name="Wang Y."/>
            <person name="Shi Y."/>
            <person name="Qiu Z."/>
            <person name="Liu S."/>
            <person name="Yang H."/>
        </authorList>
    </citation>
    <scope>NUCLEOTIDE SEQUENCE [LARGE SCALE GENOMIC DNA]</scope>
    <source>
        <strain evidence="4 5">TSB47</strain>
    </source>
</reference>